<sequence length="103" mass="11841">MKKLLVVIIFIIPNSLVAQSIKPFTDYSIEELFTDEKAQHHVLEGCISLYSAITELTRKKYPELANAFYEIANTLYPYGIISLSKTKKISYEEAEKIFFTNVN</sequence>
<organism evidence="1">
    <name type="scientific">marine metagenome</name>
    <dbReference type="NCBI Taxonomy" id="408172"/>
    <lineage>
        <taxon>unclassified sequences</taxon>
        <taxon>metagenomes</taxon>
        <taxon>ecological metagenomes</taxon>
    </lineage>
</organism>
<evidence type="ECO:0000313" key="1">
    <source>
        <dbReference type="EMBL" id="SVA02729.1"/>
    </source>
</evidence>
<proteinExistence type="predicted"/>
<dbReference type="AlphaFoldDB" id="A0A381SGX8"/>
<dbReference type="EMBL" id="UINC01003033">
    <property type="protein sequence ID" value="SVA02729.1"/>
    <property type="molecule type" value="Genomic_DNA"/>
</dbReference>
<reference evidence="1" key="1">
    <citation type="submission" date="2018-05" db="EMBL/GenBank/DDBJ databases">
        <authorList>
            <person name="Lanie J.A."/>
            <person name="Ng W.-L."/>
            <person name="Kazmierczak K.M."/>
            <person name="Andrzejewski T.M."/>
            <person name="Davidsen T.M."/>
            <person name="Wayne K.J."/>
            <person name="Tettelin H."/>
            <person name="Glass J.I."/>
            <person name="Rusch D."/>
            <person name="Podicherti R."/>
            <person name="Tsui H.-C.T."/>
            <person name="Winkler M.E."/>
        </authorList>
    </citation>
    <scope>NUCLEOTIDE SEQUENCE</scope>
</reference>
<feature type="non-terminal residue" evidence="1">
    <location>
        <position position="103"/>
    </location>
</feature>
<protein>
    <submittedName>
        <fullName evidence="1">Uncharacterized protein</fullName>
    </submittedName>
</protein>
<name>A0A381SGX8_9ZZZZ</name>
<accession>A0A381SGX8</accession>
<gene>
    <name evidence="1" type="ORF">METZ01_LOCUS55583</name>
</gene>